<dbReference type="SMART" id="SM00191">
    <property type="entry name" value="Int_alpha"/>
    <property type="match status" value="6"/>
</dbReference>
<keyword evidence="9 13" id="KW-0472">Membrane</keyword>
<evidence type="ECO:0000256" key="4">
    <source>
        <dbReference type="ARBA" id="ARBA00022729"/>
    </source>
</evidence>
<dbReference type="InterPro" id="IPR013649">
    <property type="entry name" value="Integrin_alpha_Ig-like_1"/>
</dbReference>
<evidence type="ECO:0008006" key="18">
    <source>
        <dbReference type="Google" id="ProtNLM"/>
    </source>
</evidence>
<dbReference type="PANTHER" id="PTHR23220:SF134">
    <property type="entry name" value="INTEGRIN ALPHA-2 DOMAIN-CONTAINING PROTEIN"/>
    <property type="match status" value="1"/>
</dbReference>
<dbReference type="Pfam" id="PF20805">
    <property type="entry name" value="Integrin_A_Ig_2"/>
    <property type="match status" value="1"/>
</dbReference>
<evidence type="ECO:0000256" key="13">
    <source>
        <dbReference type="RuleBase" id="RU003762"/>
    </source>
</evidence>
<keyword evidence="11" id="KW-0325">Glycoprotein</keyword>
<dbReference type="SUPFAM" id="SSF69318">
    <property type="entry name" value="Integrin alpha N-terminal domain"/>
    <property type="match status" value="1"/>
</dbReference>
<dbReference type="PROSITE" id="PS00242">
    <property type="entry name" value="INTEGRIN_ALPHA"/>
    <property type="match status" value="1"/>
</dbReference>
<evidence type="ECO:0000256" key="7">
    <source>
        <dbReference type="ARBA" id="ARBA00022989"/>
    </source>
</evidence>
<dbReference type="PRINTS" id="PR01185">
    <property type="entry name" value="INTEGRINA"/>
</dbReference>
<evidence type="ECO:0000256" key="1">
    <source>
        <dbReference type="ARBA" id="ARBA00004479"/>
    </source>
</evidence>
<dbReference type="InterPro" id="IPR013517">
    <property type="entry name" value="FG-GAP"/>
</dbReference>
<comment type="similarity">
    <text evidence="2 13">Belongs to the integrin alpha chain family.</text>
</comment>
<dbReference type="EMBL" id="JAZGQO010000021">
    <property type="protein sequence ID" value="KAK6166340.1"/>
    <property type="molecule type" value="Genomic_DNA"/>
</dbReference>
<dbReference type="GO" id="GO:0098609">
    <property type="term" value="P:cell-cell adhesion"/>
    <property type="evidence" value="ECO:0007669"/>
    <property type="project" value="TreeGrafter"/>
</dbReference>
<evidence type="ECO:0000313" key="16">
    <source>
        <dbReference type="EMBL" id="KAK6166340.1"/>
    </source>
</evidence>
<dbReference type="Gene3D" id="2.60.40.1510">
    <property type="entry name" value="ntegrin, alpha v. Chain A, domain 3"/>
    <property type="match status" value="1"/>
</dbReference>
<evidence type="ECO:0000256" key="6">
    <source>
        <dbReference type="ARBA" id="ARBA00022889"/>
    </source>
</evidence>
<dbReference type="Gene3D" id="2.60.40.1530">
    <property type="entry name" value="ntegrin, alpha v. Chain A, domain 4"/>
    <property type="match status" value="1"/>
</dbReference>
<evidence type="ECO:0000313" key="17">
    <source>
        <dbReference type="Proteomes" id="UP001347796"/>
    </source>
</evidence>
<dbReference type="GO" id="GO:0007160">
    <property type="term" value="P:cell-matrix adhesion"/>
    <property type="evidence" value="ECO:0007669"/>
    <property type="project" value="TreeGrafter"/>
</dbReference>
<dbReference type="GO" id="GO:0008305">
    <property type="term" value="C:integrin complex"/>
    <property type="evidence" value="ECO:0007669"/>
    <property type="project" value="InterPro"/>
</dbReference>
<keyword evidence="4" id="KW-0732">Signal</keyword>
<name>A0AAN8J429_PATCE</name>
<comment type="subcellular location">
    <subcellularLocation>
        <location evidence="1 13">Membrane</location>
        <topology evidence="1 13">Single-pass type I membrane protein</topology>
    </subcellularLocation>
</comment>
<keyword evidence="6 13" id="KW-0130">Cell adhesion</keyword>
<evidence type="ECO:0000256" key="8">
    <source>
        <dbReference type="ARBA" id="ARBA00023037"/>
    </source>
</evidence>
<evidence type="ECO:0000259" key="14">
    <source>
        <dbReference type="Pfam" id="PF08441"/>
    </source>
</evidence>
<gene>
    <name evidence="16" type="ORF">SNE40_023060</name>
</gene>
<dbReference type="AlphaFoldDB" id="A0AAN8J429"/>
<sequence>MDKNTGNGYVGVIKSHAVIAFWICYLLLCYVTPSFRCFNIDIEHPVIFQGPLGSLFGYSVGIVPTSDSAWILVGAPQANDSNLSEIKRPGALYKCSTEYTNHCEIVEIHSQGNIKQVVKKWKNITLHHSKQDQWLGASLDVNIDGDDSVVVCAPRWRDREYYVQGHEFMNGLCYESGSDLKFTETSVWPALEFYKKQIHSTGVYVYGMGTLGTAVTYSKDGRYLLMGAPGINDWAGGFAVVSGRYDARPKIVQPERLLYNNSYLGYSITTARLSADGIFTVIGGPRADNQGKIMVYDDNNRIMLTKDGEQFGSYYGASVISVDLNGDSLDDLVVGAPLFTEMYDEGRVYVYINKEFFDLEPTPAPLKGSNTPAARFGTTLANIKDLNNDGFEDIAVGAPFEEISGVVYIYNGKLSGIHQEYSQRIVGSDLKPSLVGFGWSISRPHDVDGNFYSDFVVGAYGSDNAVLLAARPVIDLRSRLDINPRVIDPDGEPNCLYRGAPAQCLKAMACFIYDGNNLPLTQTVSFTLRLDTLPRHRQERQRLFVRDRYGDETEVLRDTINLRVGSWNCGQSYTVYTKKSRDIVTPLQFDLNHTLTHDKLAPPCHICPVVNPYSFSEMSATAHFWKECGSDDACEADLVLSTDVIYKNNGKYLILDESPSFEVQVGLYNVAELAYFTVVRFRYPKDVRYSRVKTIVGNSEIICLSKKDNLDNSTDMMECDISHPLRSREEIIFTVRFITEQYSFNLDEFNITVEAETASTDLNLRNNQKLANIQARVETSLSLTGAAIPAQLQLDKKVEDDGGDWLEMKQVFDVRNHGPSSFPHGFLILLAPNSKHISIKDVQIRSEDEEYSIGTGCTMVWKPSIDKPRASFKLTKYSSTEDQTDYVKERELICSPEECLNITCYIDTLGKNNGVYLTITFEFQKSILQDLKVQEQLRFISSVTLLEPDFPTYISLTQNNVLNATTFILPVKTIRKPFQIWILAVSIVSGLLLLYLVGLLLWKCGFFRRKKKEELQKLIRETETERIANITSHPVSDVNDVMILPAPNNIFLSDVMTSDTTTFTHENNHNNHWRSTPAYNNDTYLQPIGLNNVT</sequence>
<dbReference type="SUPFAM" id="SSF69179">
    <property type="entry name" value="Integrin domains"/>
    <property type="match status" value="3"/>
</dbReference>
<proteinExistence type="inferred from homology"/>
<evidence type="ECO:0000256" key="11">
    <source>
        <dbReference type="ARBA" id="ARBA00023180"/>
    </source>
</evidence>
<feature type="domain" description="Integrin alpha first immunoglubulin-like" evidence="14">
    <location>
        <begin position="470"/>
        <end position="626"/>
    </location>
</feature>
<evidence type="ECO:0000256" key="9">
    <source>
        <dbReference type="ARBA" id="ARBA00023136"/>
    </source>
</evidence>
<protein>
    <recommendedName>
        <fullName evidence="18">Integrin alpha-2 domain-containing protein</fullName>
    </recommendedName>
</protein>
<dbReference type="Gene3D" id="1.20.5.930">
    <property type="entry name" value="Bicelle-embedded integrin alpha(iib) transmembrane segment"/>
    <property type="match status" value="1"/>
</dbReference>
<dbReference type="PANTHER" id="PTHR23220">
    <property type="entry name" value="INTEGRIN ALPHA"/>
    <property type="match status" value="1"/>
</dbReference>
<evidence type="ECO:0000256" key="5">
    <source>
        <dbReference type="ARBA" id="ARBA00022737"/>
    </source>
</evidence>
<feature type="transmembrane region" description="Helical" evidence="13">
    <location>
        <begin position="980"/>
        <end position="1002"/>
    </location>
</feature>
<dbReference type="Proteomes" id="UP001347796">
    <property type="component" value="Unassembled WGS sequence"/>
</dbReference>
<keyword evidence="5" id="KW-0677">Repeat</keyword>
<dbReference type="InterPro" id="IPR000413">
    <property type="entry name" value="Integrin_alpha"/>
</dbReference>
<accession>A0AAN8J429</accession>
<dbReference type="GO" id="GO:0007229">
    <property type="term" value="P:integrin-mediated signaling pathway"/>
    <property type="evidence" value="ECO:0007669"/>
    <property type="project" value="UniProtKB-KW"/>
</dbReference>
<dbReference type="InterPro" id="IPR013519">
    <property type="entry name" value="Int_alpha_beta-p"/>
</dbReference>
<dbReference type="GO" id="GO:0009897">
    <property type="term" value="C:external side of plasma membrane"/>
    <property type="evidence" value="ECO:0007669"/>
    <property type="project" value="TreeGrafter"/>
</dbReference>
<feature type="domain" description="Integrin alpha second immunoglobulin-like" evidence="15">
    <location>
        <begin position="628"/>
        <end position="767"/>
    </location>
</feature>
<dbReference type="InterPro" id="IPR048285">
    <property type="entry name" value="Integrin_alpha_Ig-like_2"/>
</dbReference>
<feature type="repeat" description="FG-GAP" evidence="12">
    <location>
        <begin position="423"/>
        <end position="485"/>
    </location>
</feature>
<dbReference type="Gene3D" id="2.130.10.130">
    <property type="entry name" value="Integrin alpha, N-terminal"/>
    <property type="match status" value="1"/>
</dbReference>
<keyword evidence="3 13" id="KW-0812">Transmembrane</keyword>
<keyword evidence="8 13" id="KW-0401">Integrin</keyword>
<dbReference type="Pfam" id="PF01839">
    <property type="entry name" value="FG-GAP"/>
    <property type="match status" value="2"/>
</dbReference>
<evidence type="ECO:0000256" key="12">
    <source>
        <dbReference type="PROSITE-ProRule" id="PRU00803"/>
    </source>
</evidence>
<organism evidence="16 17">
    <name type="scientific">Patella caerulea</name>
    <name type="common">Rayed Mediterranean limpet</name>
    <dbReference type="NCBI Taxonomy" id="87958"/>
    <lineage>
        <taxon>Eukaryota</taxon>
        <taxon>Metazoa</taxon>
        <taxon>Spiralia</taxon>
        <taxon>Lophotrochozoa</taxon>
        <taxon>Mollusca</taxon>
        <taxon>Gastropoda</taxon>
        <taxon>Patellogastropoda</taxon>
        <taxon>Patelloidea</taxon>
        <taxon>Patellidae</taxon>
        <taxon>Patella</taxon>
    </lineage>
</organism>
<evidence type="ECO:0000256" key="3">
    <source>
        <dbReference type="ARBA" id="ARBA00022692"/>
    </source>
</evidence>
<dbReference type="Gene3D" id="2.60.40.1460">
    <property type="entry name" value="Integrin domains. Chain A, domain 2"/>
    <property type="match status" value="1"/>
</dbReference>
<comment type="caution">
    <text evidence="13">Lacks conserved residue(s) required for the propagation of feature annotation.</text>
</comment>
<reference evidence="16 17" key="1">
    <citation type="submission" date="2024-01" db="EMBL/GenBank/DDBJ databases">
        <title>The genome of the rayed Mediterranean limpet Patella caerulea (Linnaeus, 1758).</title>
        <authorList>
            <person name="Anh-Thu Weber A."/>
            <person name="Halstead-Nussloch G."/>
        </authorList>
    </citation>
    <scope>NUCLEOTIDE SEQUENCE [LARGE SCALE GENOMIC DNA]</scope>
    <source>
        <strain evidence="16">AATW-2023a</strain>
        <tissue evidence="16">Whole specimen</tissue>
    </source>
</reference>
<keyword evidence="7 13" id="KW-1133">Transmembrane helix</keyword>
<keyword evidence="10 13" id="KW-0675">Receptor</keyword>
<dbReference type="InterPro" id="IPR032695">
    <property type="entry name" value="Integrin_dom_sf"/>
</dbReference>
<dbReference type="GO" id="GO:0033627">
    <property type="term" value="P:cell adhesion mediated by integrin"/>
    <property type="evidence" value="ECO:0007669"/>
    <property type="project" value="TreeGrafter"/>
</dbReference>
<feature type="transmembrane region" description="Helical" evidence="13">
    <location>
        <begin position="12"/>
        <end position="33"/>
    </location>
</feature>
<dbReference type="InterPro" id="IPR028994">
    <property type="entry name" value="Integrin_alpha_N"/>
</dbReference>
<dbReference type="Pfam" id="PF08441">
    <property type="entry name" value="Integrin_A_Ig_1"/>
    <property type="match status" value="1"/>
</dbReference>
<dbReference type="GO" id="GO:0005178">
    <property type="term" value="F:integrin binding"/>
    <property type="evidence" value="ECO:0007669"/>
    <property type="project" value="TreeGrafter"/>
</dbReference>
<evidence type="ECO:0000256" key="10">
    <source>
        <dbReference type="ARBA" id="ARBA00023170"/>
    </source>
</evidence>
<keyword evidence="17" id="KW-1185">Reference proteome</keyword>
<dbReference type="InterPro" id="IPR018184">
    <property type="entry name" value="Integrin_alpha_C_CS"/>
</dbReference>
<feature type="repeat" description="FG-GAP" evidence="12">
    <location>
        <begin position="39"/>
        <end position="104"/>
    </location>
</feature>
<feature type="repeat" description="FG-GAP" evidence="12">
    <location>
        <begin position="300"/>
        <end position="360"/>
    </location>
</feature>
<evidence type="ECO:0000256" key="2">
    <source>
        <dbReference type="ARBA" id="ARBA00008054"/>
    </source>
</evidence>
<feature type="repeat" description="FG-GAP" evidence="12">
    <location>
        <begin position="122"/>
        <end position="185"/>
    </location>
</feature>
<evidence type="ECO:0000259" key="15">
    <source>
        <dbReference type="Pfam" id="PF20805"/>
    </source>
</evidence>
<comment type="caution">
    <text evidence="16">The sequence shown here is derived from an EMBL/GenBank/DDBJ whole genome shotgun (WGS) entry which is preliminary data.</text>
</comment>
<feature type="repeat" description="FG-GAP" evidence="12">
    <location>
        <begin position="362"/>
        <end position="419"/>
    </location>
</feature>
<dbReference type="PROSITE" id="PS51470">
    <property type="entry name" value="FG_GAP"/>
    <property type="match status" value="5"/>
</dbReference>